<organism evidence="3 4">
    <name type="scientific">Desulfobacca acetoxidans (strain ATCC 700848 / DSM 11109 / ASRB2)</name>
    <dbReference type="NCBI Taxonomy" id="880072"/>
    <lineage>
        <taxon>Bacteria</taxon>
        <taxon>Pseudomonadati</taxon>
        <taxon>Thermodesulfobacteriota</taxon>
        <taxon>Desulfobaccia</taxon>
        <taxon>Desulfobaccales</taxon>
        <taxon>Desulfobaccaceae</taxon>
        <taxon>Desulfobacca</taxon>
    </lineage>
</organism>
<dbReference type="InterPro" id="IPR008988">
    <property type="entry name" value="Transcriptional_repressor_C"/>
</dbReference>
<accession>F2NC47</accession>
<dbReference type="Pfam" id="PF04023">
    <property type="entry name" value="FeoA"/>
    <property type="match status" value="1"/>
</dbReference>
<dbReference type="EMBL" id="CP002629">
    <property type="protein sequence ID" value="AEB08842.1"/>
    <property type="molecule type" value="Genomic_DNA"/>
</dbReference>
<dbReference type="InterPro" id="IPR038157">
    <property type="entry name" value="FeoA_core_dom"/>
</dbReference>
<evidence type="ECO:0000259" key="2">
    <source>
        <dbReference type="SMART" id="SM00899"/>
    </source>
</evidence>
<dbReference type="SUPFAM" id="SSF50037">
    <property type="entry name" value="C-terminal domain of transcriptional repressors"/>
    <property type="match status" value="1"/>
</dbReference>
<keyword evidence="1" id="KW-0408">Iron</keyword>
<name>F2NC47_DESAR</name>
<dbReference type="RefSeq" id="WP_013705955.1">
    <property type="nucleotide sequence ID" value="NC_015388.1"/>
</dbReference>
<dbReference type="eggNOG" id="ENOG50337JX">
    <property type="taxonomic scope" value="Bacteria"/>
</dbReference>
<dbReference type="Gene3D" id="2.30.30.90">
    <property type="match status" value="1"/>
</dbReference>
<dbReference type="AlphaFoldDB" id="F2NC47"/>
<dbReference type="InterPro" id="IPR007167">
    <property type="entry name" value="Fe-transptr_FeoA-like"/>
</dbReference>
<dbReference type="HOGENOM" id="CLU_1183482_0_0_7"/>
<gene>
    <name evidence="3" type="ordered locus">Desac_0975</name>
</gene>
<evidence type="ECO:0000256" key="1">
    <source>
        <dbReference type="ARBA" id="ARBA00023004"/>
    </source>
</evidence>
<dbReference type="GO" id="GO:0046914">
    <property type="term" value="F:transition metal ion binding"/>
    <property type="evidence" value="ECO:0007669"/>
    <property type="project" value="InterPro"/>
</dbReference>
<reference evidence="3 4" key="1">
    <citation type="journal article" date="2011" name="Stand. Genomic Sci.">
        <title>Complete genome sequence of the acetate-degrading sulfate reducer Desulfobacca acetoxidans type strain (ASRB2).</title>
        <authorList>
            <person name="Goker M."/>
            <person name="Teshima H."/>
            <person name="Lapidus A."/>
            <person name="Nolan M."/>
            <person name="Lucas S."/>
            <person name="Hammon N."/>
            <person name="Deshpande S."/>
            <person name="Cheng J.F."/>
            <person name="Tapia R."/>
            <person name="Han C."/>
            <person name="Goodwin L."/>
            <person name="Pitluck S."/>
            <person name="Huntemann M."/>
            <person name="Liolios K."/>
            <person name="Ivanova N."/>
            <person name="Pagani I."/>
            <person name="Mavromatis K."/>
            <person name="Ovchinikova G."/>
            <person name="Pati A."/>
            <person name="Chen A."/>
            <person name="Palaniappan K."/>
            <person name="Land M."/>
            <person name="Hauser L."/>
            <person name="Brambilla E.M."/>
            <person name="Rohde M."/>
            <person name="Spring S."/>
            <person name="Detter J.C."/>
            <person name="Woyke T."/>
            <person name="Bristow J."/>
            <person name="Eisen J.A."/>
            <person name="Markowitz V."/>
            <person name="Hugenholtz P."/>
            <person name="Kyrpides N.C."/>
            <person name="Klenk H.P."/>
        </authorList>
    </citation>
    <scope>NUCLEOTIDE SEQUENCE [LARGE SCALE GENOMIC DNA]</scope>
    <source>
        <strain evidence="4">ATCC 700848 / DSM 11109 / ASRB2</strain>
    </source>
</reference>
<evidence type="ECO:0000313" key="4">
    <source>
        <dbReference type="Proteomes" id="UP000000483"/>
    </source>
</evidence>
<evidence type="ECO:0000313" key="3">
    <source>
        <dbReference type="EMBL" id="AEB08842.1"/>
    </source>
</evidence>
<sequence length="234" mass="25819">MSTLWEASFDTPLRVVGLGKGLEDLRDLGITIGQVISKIKEENRYPILFLLTSKGHVLLPSGMSEKVIVTQDKKEIPLAKLAVGERAAIVNFRGGRQLRESLTILGLVIGEEIQLKTLLPVMRYLCLVDDKRHIALLSGLATKIWGRPASGRESCQLPLSPMGEPFQVEKLLGSKRAHMNLGTIGIRPQTLLRLKGIEPLPPLCMGEECAIIIETALGLRLCLDKNQAENIWVE</sequence>
<feature type="domain" description="Ferrous iron transporter FeoA-like" evidence="2">
    <location>
        <begin position="157"/>
        <end position="234"/>
    </location>
</feature>
<feature type="domain" description="Ferrous iron transporter FeoA-like" evidence="2">
    <location>
        <begin position="76"/>
        <end position="148"/>
    </location>
</feature>
<dbReference type="Proteomes" id="UP000000483">
    <property type="component" value="Chromosome"/>
</dbReference>
<protein>
    <submittedName>
        <fullName evidence="3">FeoA family protein</fullName>
    </submittedName>
</protein>
<feature type="domain" description="Ferrous iron transporter FeoA-like" evidence="2">
    <location>
        <begin position="2"/>
        <end position="71"/>
    </location>
</feature>
<keyword evidence="4" id="KW-1185">Reference proteome</keyword>
<dbReference type="KEGG" id="dao:Desac_0975"/>
<reference evidence="4" key="2">
    <citation type="submission" date="2011-03" db="EMBL/GenBank/DDBJ databases">
        <title>The complete genome of Desulfobacca acetoxidans DSM 11109.</title>
        <authorList>
            <consortium name="US DOE Joint Genome Institute (JGI-PGF)"/>
            <person name="Lucas S."/>
            <person name="Copeland A."/>
            <person name="Lapidus A."/>
            <person name="Bruce D."/>
            <person name="Goodwin L."/>
            <person name="Pitluck S."/>
            <person name="Peters L."/>
            <person name="Kyrpides N."/>
            <person name="Mavromatis K."/>
            <person name="Ivanova N."/>
            <person name="Ovchinnikova G."/>
            <person name="Teshima H."/>
            <person name="Detter J.C."/>
            <person name="Han C."/>
            <person name="Land M."/>
            <person name="Hauser L."/>
            <person name="Markowitz V."/>
            <person name="Cheng J.-F."/>
            <person name="Hugenholtz P."/>
            <person name="Woyke T."/>
            <person name="Wu D."/>
            <person name="Spring S."/>
            <person name="Schueler E."/>
            <person name="Brambilla E."/>
            <person name="Klenk H.-P."/>
            <person name="Eisen J.A."/>
        </authorList>
    </citation>
    <scope>NUCLEOTIDE SEQUENCE [LARGE SCALE GENOMIC DNA]</scope>
    <source>
        <strain evidence="4">ATCC 700848 / DSM 11109 / ASRB2</strain>
    </source>
</reference>
<dbReference type="SMART" id="SM00899">
    <property type="entry name" value="FeoA"/>
    <property type="match status" value="3"/>
</dbReference>
<proteinExistence type="predicted"/>
<dbReference type="STRING" id="880072.Desac_0975"/>
<dbReference type="OrthoDB" id="5454113at2"/>